<sequence length="246" mass="27271">MSLTARANLVSARPRHASRVKDAFDELNKYAASPKHGASLEQIKAVDQVRKSHPVLRGAVADDDLVGRLINDPDNQDLWFNQLLGNKFCRTMGTTGPSDPGAAVLLKGFEAYMVQDYIYCARGIFYQTQRAMSSTSTEEFDETADKASRYCTYAQGALHLCVYPVDQGLGMNDTSVLQTKAAPVTDSYTKFQFETARDYNWVMGLVAMIPCIQSYYALANPLYKNATDKVKRTSGLRLLTDENAHG</sequence>
<dbReference type="Pfam" id="PF03070">
    <property type="entry name" value="TENA_THI-4"/>
    <property type="match status" value="1"/>
</dbReference>
<gene>
    <name evidence="2" type="ORF">DAEQUDRAFT_726042</name>
</gene>
<evidence type="ECO:0000313" key="3">
    <source>
        <dbReference type="Proteomes" id="UP000076727"/>
    </source>
</evidence>
<feature type="domain" description="Thiaminase-2/PQQC" evidence="1">
    <location>
        <begin position="108"/>
        <end position="219"/>
    </location>
</feature>
<dbReference type="CDD" id="cd19359">
    <property type="entry name" value="TenA_C_Bt3146-like"/>
    <property type="match status" value="1"/>
</dbReference>
<protein>
    <recommendedName>
        <fullName evidence="1">Thiaminase-2/PQQC domain-containing protein</fullName>
    </recommendedName>
</protein>
<keyword evidence="3" id="KW-1185">Reference proteome</keyword>
<dbReference type="Gene3D" id="1.20.910.10">
    <property type="entry name" value="Heme oxygenase-like"/>
    <property type="match status" value="1"/>
</dbReference>
<dbReference type="EMBL" id="KV429054">
    <property type="protein sequence ID" value="KZT70044.1"/>
    <property type="molecule type" value="Genomic_DNA"/>
</dbReference>
<dbReference type="InterPro" id="IPR016084">
    <property type="entry name" value="Haem_Oase-like_multi-hlx"/>
</dbReference>
<dbReference type="GO" id="GO:0006772">
    <property type="term" value="P:thiamine metabolic process"/>
    <property type="evidence" value="ECO:0007669"/>
    <property type="project" value="UniProtKB-ARBA"/>
</dbReference>
<evidence type="ECO:0000313" key="2">
    <source>
        <dbReference type="EMBL" id="KZT70044.1"/>
    </source>
</evidence>
<name>A0A165QXA9_9APHY</name>
<accession>A0A165QXA9</accession>
<dbReference type="InterPro" id="IPR004305">
    <property type="entry name" value="Thiaminase-2/PQQC"/>
</dbReference>
<proteinExistence type="predicted"/>
<dbReference type="SUPFAM" id="SSF48613">
    <property type="entry name" value="Heme oxygenase-like"/>
    <property type="match status" value="1"/>
</dbReference>
<dbReference type="STRING" id="1314783.A0A165QXA9"/>
<reference evidence="2 3" key="1">
    <citation type="journal article" date="2016" name="Mol. Biol. Evol.">
        <title>Comparative Genomics of Early-Diverging Mushroom-Forming Fungi Provides Insights into the Origins of Lignocellulose Decay Capabilities.</title>
        <authorList>
            <person name="Nagy L.G."/>
            <person name="Riley R."/>
            <person name="Tritt A."/>
            <person name="Adam C."/>
            <person name="Daum C."/>
            <person name="Floudas D."/>
            <person name="Sun H."/>
            <person name="Yadav J.S."/>
            <person name="Pangilinan J."/>
            <person name="Larsson K.H."/>
            <person name="Matsuura K."/>
            <person name="Barry K."/>
            <person name="Labutti K."/>
            <person name="Kuo R."/>
            <person name="Ohm R.A."/>
            <person name="Bhattacharya S.S."/>
            <person name="Shirouzu T."/>
            <person name="Yoshinaga Y."/>
            <person name="Martin F.M."/>
            <person name="Grigoriev I.V."/>
            <person name="Hibbett D.S."/>
        </authorList>
    </citation>
    <scope>NUCLEOTIDE SEQUENCE [LARGE SCALE GENOMIC DNA]</scope>
    <source>
        <strain evidence="2 3">L-15889</strain>
    </source>
</reference>
<dbReference type="OrthoDB" id="2792107at2759"/>
<organism evidence="2 3">
    <name type="scientific">Daedalea quercina L-15889</name>
    <dbReference type="NCBI Taxonomy" id="1314783"/>
    <lineage>
        <taxon>Eukaryota</taxon>
        <taxon>Fungi</taxon>
        <taxon>Dikarya</taxon>
        <taxon>Basidiomycota</taxon>
        <taxon>Agaricomycotina</taxon>
        <taxon>Agaricomycetes</taxon>
        <taxon>Polyporales</taxon>
        <taxon>Fomitopsis</taxon>
    </lineage>
</organism>
<dbReference type="Proteomes" id="UP000076727">
    <property type="component" value="Unassembled WGS sequence"/>
</dbReference>
<dbReference type="AlphaFoldDB" id="A0A165QXA9"/>
<evidence type="ECO:0000259" key="1">
    <source>
        <dbReference type="Pfam" id="PF03070"/>
    </source>
</evidence>